<organism evidence="2 3">
    <name type="scientific">Enterovirga rhinocerotis</name>
    <dbReference type="NCBI Taxonomy" id="1339210"/>
    <lineage>
        <taxon>Bacteria</taxon>
        <taxon>Pseudomonadati</taxon>
        <taxon>Pseudomonadota</taxon>
        <taxon>Alphaproteobacteria</taxon>
        <taxon>Hyphomicrobiales</taxon>
        <taxon>Methylobacteriaceae</taxon>
        <taxon>Enterovirga</taxon>
    </lineage>
</organism>
<proteinExistence type="predicted"/>
<feature type="domain" description="RES" evidence="1">
    <location>
        <begin position="32"/>
        <end position="178"/>
    </location>
</feature>
<dbReference type="Proteomes" id="UP000295122">
    <property type="component" value="Unassembled WGS sequence"/>
</dbReference>
<comment type="caution">
    <text evidence="2">The sequence shown here is derived from an EMBL/GenBank/DDBJ whole genome shotgun (WGS) entry which is preliminary data.</text>
</comment>
<dbReference type="SMART" id="SM00953">
    <property type="entry name" value="RES"/>
    <property type="match status" value="1"/>
</dbReference>
<reference evidence="2 3" key="1">
    <citation type="submission" date="2019-03" db="EMBL/GenBank/DDBJ databases">
        <title>Genomic Encyclopedia of Type Strains, Phase IV (KMG-IV): sequencing the most valuable type-strain genomes for metagenomic binning, comparative biology and taxonomic classification.</title>
        <authorList>
            <person name="Goeker M."/>
        </authorList>
    </citation>
    <scope>NUCLEOTIDE SEQUENCE [LARGE SCALE GENOMIC DNA]</scope>
    <source>
        <strain evidence="2 3">DSM 25903</strain>
    </source>
</reference>
<accession>A0A4V3DXU5</accession>
<evidence type="ECO:0000313" key="2">
    <source>
        <dbReference type="EMBL" id="TDR89809.1"/>
    </source>
</evidence>
<protein>
    <submittedName>
        <fullName evidence="2">RES domain-containing protein</fullName>
    </submittedName>
</protein>
<name>A0A4V3DXU5_9HYPH</name>
<dbReference type="InterPro" id="IPR014914">
    <property type="entry name" value="RES_dom"/>
</dbReference>
<keyword evidence="3" id="KW-1185">Reference proteome</keyword>
<evidence type="ECO:0000313" key="3">
    <source>
        <dbReference type="Proteomes" id="UP000295122"/>
    </source>
</evidence>
<dbReference type="AlphaFoldDB" id="A0A4V3DXU5"/>
<dbReference type="EMBL" id="SNZR01000013">
    <property type="protein sequence ID" value="TDR89809.1"/>
    <property type="molecule type" value="Genomic_DNA"/>
</dbReference>
<evidence type="ECO:0000259" key="1">
    <source>
        <dbReference type="SMART" id="SM00953"/>
    </source>
</evidence>
<dbReference type="RefSeq" id="WP_166652451.1">
    <property type="nucleotide sequence ID" value="NZ_SNZR01000013.1"/>
</dbReference>
<gene>
    <name evidence="2" type="ORF">EV668_2644</name>
</gene>
<dbReference type="Pfam" id="PF08808">
    <property type="entry name" value="RES"/>
    <property type="match status" value="1"/>
</dbReference>
<sequence>MTADHRPPRPKALLDAIEAEAPISFSGTVWRVVTDGFDPLRPGRSGGRWDDGTFDVLYTSSERDGALAEAWYHLSRGQPIVPSKINKRIHRIAVALDRVLDLSTGAKLASLGVNMAHYGRLSYRERTQEYPAPQEIAEVAFFHEYEAIIVPNARWPTSNVVVLTENARPEQLRALDSDPVDLASWAAAARARGD</sequence>